<gene>
    <name evidence="1" type="ORF">K2173_018516</name>
</gene>
<protein>
    <submittedName>
        <fullName evidence="1">Uncharacterized protein</fullName>
    </submittedName>
</protein>
<reference evidence="1 2" key="1">
    <citation type="submission" date="2021-09" db="EMBL/GenBank/DDBJ databases">
        <title>Genomic insights and catalytic innovation underlie evolution of tropane alkaloids biosynthesis.</title>
        <authorList>
            <person name="Wang Y.-J."/>
            <person name="Tian T."/>
            <person name="Huang J.-P."/>
            <person name="Huang S.-X."/>
        </authorList>
    </citation>
    <scope>NUCLEOTIDE SEQUENCE [LARGE SCALE GENOMIC DNA]</scope>
    <source>
        <strain evidence="1">KIB-2018</strain>
        <tissue evidence="1">Leaf</tissue>
    </source>
</reference>
<dbReference type="Proteomes" id="UP001159364">
    <property type="component" value="Linkage Group LG08"/>
</dbReference>
<sequence>MVVAVSLFFPSNGVDGEDDFSSRQSSLILSNGKPAMTRNSDKKCRLHDSKINVTRRR</sequence>
<name>A0AAV8UEA9_9ROSI</name>
<accession>A0AAV8UEA9</accession>
<comment type="caution">
    <text evidence="1">The sequence shown here is derived from an EMBL/GenBank/DDBJ whole genome shotgun (WGS) entry which is preliminary data.</text>
</comment>
<dbReference type="AlphaFoldDB" id="A0AAV8UEA9"/>
<keyword evidence="2" id="KW-1185">Reference proteome</keyword>
<proteinExistence type="predicted"/>
<evidence type="ECO:0000313" key="1">
    <source>
        <dbReference type="EMBL" id="KAJ8899542.1"/>
    </source>
</evidence>
<dbReference type="EMBL" id="JAIWQS010000008">
    <property type="protein sequence ID" value="KAJ8899542.1"/>
    <property type="molecule type" value="Genomic_DNA"/>
</dbReference>
<organism evidence="1 2">
    <name type="scientific">Erythroxylum novogranatense</name>
    <dbReference type="NCBI Taxonomy" id="1862640"/>
    <lineage>
        <taxon>Eukaryota</taxon>
        <taxon>Viridiplantae</taxon>
        <taxon>Streptophyta</taxon>
        <taxon>Embryophyta</taxon>
        <taxon>Tracheophyta</taxon>
        <taxon>Spermatophyta</taxon>
        <taxon>Magnoliopsida</taxon>
        <taxon>eudicotyledons</taxon>
        <taxon>Gunneridae</taxon>
        <taxon>Pentapetalae</taxon>
        <taxon>rosids</taxon>
        <taxon>fabids</taxon>
        <taxon>Malpighiales</taxon>
        <taxon>Erythroxylaceae</taxon>
        <taxon>Erythroxylum</taxon>
    </lineage>
</organism>
<evidence type="ECO:0000313" key="2">
    <source>
        <dbReference type="Proteomes" id="UP001159364"/>
    </source>
</evidence>